<evidence type="ECO:0000256" key="1">
    <source>
        <dbReference type="SAM" id="Phobius"/>
    </source>
</evidence>
<dbReference type="Proteomes" id="UP000807353">
    <property type="component" value="Unassembled WGS sequence"/>
</dbReference>
<gene>
    <name evidence="2" type="ORF">BDZ94DRAFT_1252318</name>
</gene>
<keyword evidence="1" id="KW-1133">Transmembrane helix</keyword>
<dbReference type="AlphaFoldDB" id="A0A9P6CH94"/>
<reference evidence="2" key="1">
    <citation type="submission" date="2020-11" db="EMBL/GenBank/DDBJ databases">
        <authorList>
            <consortium name="DOE Joint Genome Institute"/>
            <person name="Ahrendt S."/>
            <person name="Riley R."/>
            <person name="Andreopoulos W."/>
            <person name="Labutti K."/>
            <person name="Pangilinan J."/>
            <person name="Ruiz-Duenas F.J."/>
            <person name="Barrasa J.M."/>
            <person name="Sanchez-Garcia M."/>
            <person name="Camarero S."/>
            <person name="Miyauchi S."/>
            <person name="Serrano A."/>
            <person name="Linde D."/>
            <person name="Babiker R."/>
            <person name="Drula E."/>
            <person name="Ayuso-Fernandez I."/>
            <person name="Pacheco R."/>
            <person name="Padilla G."/>
            <person name="Ferreira P."/>
            <person name="Barriuso J."/>
            <person name="Kellner H."/>
            <person name="Castanera R."/>
            <person name="Alfaro M."/>
            <person name="Ramirez L."/>
            <person name="Pisabarro A.G."/>
            <person name="Kuo A."/>
            <person name="Tritt A."/>
            <person name="Lipzen A."/>
            <person name="He G."/>
            <person name="Yan M."/>
            <person name="Ng V."/>
            <person name="Cullen D."/>
            <person name="Martin F."/>
            <person name="Rosso M.-N."/>
            <person name="Henrissat B."/>
            <person name="Hibbett D."/>
            <person name="Martinez A.T."/>
            <person name="Grigoriev I.V."/>
        </authorList>
    </citation>
    <scope>NUCLEOTIDE SEQUENCE</scope>
    <source>
        <strain evidence="2">CBS 247.69</strain>
    </source>
</reference>
<evidence type="ECO:0000313" key="2">
    <source>
        <dbReference type="EMBL" id="KAF9466191.1"/>
    </source>
</evidence>
<evidence type="ECO:0000313" key="3">
    <source>
        <dbReference type="Proteomes" id="UP000807353"/>
    </source>
</evidence>
<name>A0A9P6CH94_9AGAR</name>
<keyword evidence="1" id="KW-0472">Membrane</keyword>
<proteinExistence type="predicted"/>
<feature type="transmembrane region" description="Helical" evidence="1">
    <location>
        <begin position="20"/>
        <end position="40"/>
    </location>
</feature>
<keyword evidence="3" id="KW-1185">Reference proteome</keyword>
<dbReference type="EMBL" id="MU150243">
    <property type="protein sequence ID" value="KAF9466191.1"/>
    <property type="molecule type" value="Genomic_DNA"/>
</dbReference>
<organism evidence="2 3">
    <name type="scientific">Collybia nuda</name>
    <dbReference type="NCBI Taxonomy" id="64659"/>
    <lineage>
        <taxon>Eukaryota</taxon>
        <taxon>Fungi</taxon>
        <taxon>Dikarya</taxon>
        <taxon>Basidiomycota</taxon>
        <taxon>Agaricomycotina</taxon>
        <taxon>Agaricomycetes</taxon>
        <taxon>Agaricomycetidae</taxon>
        <taxon>Agaricales</taxon>
        <taxon>Tricholomatineae</taxon>
        <taxon>Clitocybaceae</taxon>
        <taxon>Collybia</taxon>
    </lineage>
</organism>
<protein>
    <submittedName>
        <fullName evidence="2">Uncharacterized protein</fullName>
    </submittedName>
</protein>
<keyword evidence="1" id="KW-0812">Transmembrane</keyword>
<accession>A0A9P6CH94</accession>
<sequence length="90" mass="10511">MGSAMWGRMARHVELNTQTWLLSFFSLVVNGRLVILIQILEVDRRSLNKNFPLWRCSTRMSEGFFDSNNHETVRVRPEFLHVATMLIVSC</sequence>
<comment type="caution">
    <text evidence="2">The sequence shown here is derived from an EMBL/GenBank/DDBJ whole genome shotgun (WGS) entry which is preliminary data.</text>
</comment>